<keyword evidence="3" id="KW-0238">DNA-binding</keyword>
<dbReference type="InterPro" id="IPR051212">
    <property type="entry name" value="Type-I_RE_S_subunit"/>
</dbReference>
<feature type="non-terminal residue" evidence="5">
    <location>
        <position position="112"/>
    </location>
</feature>
<reference evidence="5 6" key="1">
    <citation type="submission" date="2017-12" db="EMBL/GenBank/DDBJ databases">
        <authorList>
            <person name="Paulsen S."/>
            <person name="Gram L.K."/>
        </authorList>
    </citation>
    <scope>NUCLEOTIDE SEQUENCE [LARGE SCALE GENOMIC DNA]</scope>
    <source>
        <strain evidence="5 6">S2231</strain>
    </source>
</reference>
<proteinExistence type="inferred from homology"/>
<dbReference type="SUPFAM" id="SSF116734">
    <property type="entry name" value="DNA methylase specificity domain"/>
    <property type="match status" value="1"/>
</dbReference>
<dbReference type="Pfam" id="PF01420">
    <property type="entry name" value="Methylase_S"/>
    <property type="match status" value="1"/>
</dbReference>
<evidence type="ECO:0000256" key="2">
    <source>
        <dbReference type="ARBA" id="ARBA00022747"/>
    </source>
</evidence>
<evidence type="ECO:0000313" key="6">
    <source>
        <dbReference type="Proteomes" id="UP000307706"/>
    </source>
</evidence>
<dbReference type="PANTHER" id="PTHR43140:SF1">
    <property type="entry name" value="TYPE I RESTRICTION ENZYME ECOKI SPECIFICITY SUBUNIT"/>
    <property type="match status" value="1"/>
</dbReference>
<dbReference type="Gene3D" id="3.90.220.20">
    <property type="entry name" value="DNA methylase specificity domains"/>
    <property type="match status" value="2"/>
</dbReference>
<dbReference type="PANTHER" id="PTHR43140">
    <property type="entry name" value="TYPE-1 RESTRICTION ENZYME ECOKI SPECIFICITY PROTEIN"/>
    <property type="match status" value="1"/>
</dbReference>
<keyword evidence="5" id="KW-0378">Hydrolase</keyword>
<dbReference type="CDD" id="cd17252">
    <property type="entry name" value="RMtype1_S_EcoKI-TRD1-CR1_like"/>
    <property type="match status" value="1"/>
</dbReference>
<keyword evidence="2" id="KW-0680">Restriction system</keyword>
<keyword evidence="5" id="KW-0255">Endonuclease</keyword>
<dbReference type="GO" id="GO:0003677">
    <property type="term" value="F:DNA binding"/>
    <property type="evidence" value="ECO:0007669"/>
    <property type="project" value="UniProtKB-KW"/>
</dbReference>
<reference evidence="6" key="2">
    <citation type="submission" date="2019-06" db="EMBL/GenBank/DDBJ databases">
        <title>Co-occurence of chitin degradation, pigmentation and bioactivity in marine Pseudoalteromonas.</title>
        <authorList>
            <person name="Sonnenschein E.C."/>
            <person name="Bech P.K."/>
        </authorList>
    </citation>
    <scope>NUCLEOTIDE SEQUENCE [LARGE SCALE GENOMIC DNA]</scope>
    <source>
        <strain evidence="6">S2231</strain>
    </source>
</reference>
<sequence>AHQHLPFECSFGAFCGLLRPEKLIFSGFIAHFTKSSLYRNKISSLSAGANINNIKPASFDLINIPIPPLAEQKIIAEKLDTLLGQVDSTKARFEQIPQIVKRFRQAVLGGAV</sequence>
<dbReference type="RefSeq" id="WP_171044461.1">
    <property type="nucleotide sequence ID" value="NZ_PNCL01000423.1"/>
</dbReference>
<evidence type="ECO:0000313" key="5">
    <source>
        <dbReference type="EMBL" id="TMP48189.1"/>
    </source>
</evidence>
<dbReference type="Proteomes" id="UP000307706">
    <property type="component" value="Unassembled WGS sequence"/>
</dbReference>
<dbReference type="GO" id="GO:0009307">
    <property type="term" value="P:DNA restriction-modification system"/>
    <property type="evidence" value="ECO:0007669"/>
    <property type="project" value="UniProtKB-KW"/>
</dbReference>
<dbReference type="InterPro" id="IPR000055">
    <property type="entry name" value="Restrct_endonuc_typeI_TRD"/>
</dbReference>
<dbReference type="AlphaFoldDB" id="A0A5S3X9E2"/>
<dbReference type="InterPro" id="IPR044946">
    <property type="entry name" value="Restrct_endonuc_typeI_TRD_sf"/>
</dbReference>
<evidence type="ECO:0000256" key="1">
    <source>
        <dbReference type="ARBA" id="ARBA00010923"/>
    </source>
</evidence>
<dbReference type="EMBL" id="PNCL01000423">
    <property type="protein sequence ID" value="TMP48189.1"/>
    <property type="molecule type" value="Genomic_DNA"/>
</dbReference>
<organism evidence="5 6">
    <name type="scientific">Pseudoalteromonas citrea</name>
    <dbReference type="NCBI Taxonomy" id="43655"/>
    <lineage>
        <taxon>Bacteria</taxon>
        <taxon>Pseudomonadati</taxon>
        <taxon>Pseudomonadota</taxon>
        <taxon>Gammaproteobacteria</taxon>
        <taxon>Alteromonadales</taxon>
        <taxon>Pseudoalteromonadaceae</taxon>
        <taxon>Pseudoalteromonas</taxon>
    </lineage>
</organism>
<feature type="domain" description="Type I restriction modification DNA specificity" evidence="4">
    <location>
        <begin position="6"/>
        <end position="97"/>
    </location>
</feature>
<name>A0A5S3X9E2_9GAMM</name>
<accession>A0A5S3X9E2</accession>
<evidence type="ECO:0000256" key="3">
    <source>
        <dbReference type="ARBA" id="ARBA00023125"/>
    </source>
</evidence>
<comment type="similarity">
    <text evidence="1">Belongs to the type-I restriction system S methylase family.</text>
</comment>
<protein>
    <submittedName>
        <fullName evidence="5">Restriction endonuclease subunit S</fullName>
    </submittedName>
</protein>
<dbReference type="GO" id="GO:0004519">
    <property type="term" value="F:endonuclease activity"/>
    <property type="evidence" value="ECO:0007669"/>
    <property type="project" value="UniProtKB-KW"/>
</dbReference>
<feature type="non-terminal residue" evidence="5">
    <location>
        <position position="1"/>
    </location>
</feature>
<comment type="caution">
    <text evidence="5">The sequence shown here is derived from an EMBL/GenBank/DDBJ whole genome shotgun (WGS) entry which is preliminary data.</text>
</comment>
<gene>
    <name evidence="5" type="ORF">CWB96_23320</name>
</gene>
<evidence type="ECO:0000259" key="4">
    <source>
        <dbReference type="Pfam" id="PF01420"/>
    </source>
</evidence>
<keyword evidence="5" id="KW-0540">Nuclease</keyword>